<dbReference type="InterPro" id="IPR056884">
    <property type="entry name" value="NPHP3-like_N"/>
</dbReference>
<dbReference type="PROSITE" id="PS50294">
    <property type="entry name" value="WD_REPEATS_REGION"/>
    <property type="match status" value="3"/>
</dbReference>
<dbReference type="InterPro" id="IPR020472">
    <property type="entry name" value="WD40_PAC1"/>
</dbReference>
<organism evidence="5 6">
    <name type="scientific">Obba rivulosa</name>
    <dbReference type="NCBI Taxonomy" id="1052685"/>
    <lineage>
        <taxon>Eukaryota</taxon>
        <taxon>Fungi</taxon>
        <taxon>Dikarya</taxon>
        <taxon>Basidiomycota</taxon>
        <taxon>Agaricomycotina</taxon>
        <taxon>Agaricomycetes</taxon>
        <taxon>Polyporales</taxon>
        <taxon>Gelatoporiaceae</taxon>
        <taxon>Obba</taxon>
    </lineage>
</organism>
<gene>
    <name evidence="5" type="ORF">OBBRIDRAFT_31370</name>
</gene>
<evidence type="ECO:0000256" key="2">
    <source>
        <dbReference type="ARBA" id="ARBA00022737"/>
    </source>
</evidence>
<keyword evidence="6" id="KW-1185">Reference proteome</keyword>
<dbReference type="OrthoDB" id="538223at2759"/>
<keyword evidence="1 3" id="KW-0853">WD repeat</keyword>
<dbReference type="Gene3D" id="2.130.10.10">
    <property type="entry name" value="YVTN repeat-like/Quinoprotein amine dehydrogenase"/>
    <property type="match status" value="2"/>
</dbReference>
<dbReference type="Gene3D" id="3.40.50.300">
    <property type="entry name" value="P-loop containing nucleotide triphosphate hydrolases"/>
    <property type="match status" value="1"/>
</dbReference>
<dbReference type="PROSITE" id="PS00678">
    <property type="entry name" value="WD_REPEATS_1"/>
    <property type="match status" value="3"/>
</dbReference>
<dbReference type="InterPro" id="IPR019775">
    <property type="entry name" value="WD40_repeat_CS"/>
</dbReference>
<feature type="repeat" description="WD" evidence="3">
    <location>
        <begin position="789"/>
        <end position="830"/>
    </location>
</feature>
<dbReference type="InterPro" id="IPR015943">
    <property type="entry name" value="WD40/YVTN_repeat-like_dom_sf"/>
</dbReference>
<dbReference type="Proteomes" id="UP000250043">
    <property type="component" value="Unassembled WGS sequence"/>
</dbReference>
<evidence type="ECO:0000256" key="3">
    <source>
        <dbReference type="PROSITE-ProRule" id="PRU00221"/>
    </source>
</evidence>
<dbReference type="CDD" id="cd00200">
    <property type="entry name" value="WD40"/>
    <property type="match status" value="1"/>
</dbReference>
<dbReference type="SMART" id="SM00320">
    <property type="entry name" value="WD40"/>
    <property type="match status" value="3"/>
</dbReference>
<dbReference type="PROSITE" id="PS50082">
    <property type="entry name" value="WD_REPEATS_2"/>
    <property type="match status" value="3"/>
</dbReference>
<name>A0A8E2AQU8_9APHY</name>
<dbReference type="AlphaFoldDB" id="A0A8E2AQU8"/>
<reference evidence="5 6" key="1">
    <citation type="submission" date="2016-07" db="EMBL/GenBank/DDBJ databases">
        <title>Draft genome of the white-rot fungus Obba rivulosa 3A-2.</title>
        <authorList>
            <consortium name="DOE Joint Genome Institute"/>
            <person name="Miettinen O."/>
            <person name="Riley R."/>
            <person name="Acob R."/>
            <person name="Barry K."/>
            <person name="Cullen D."/>
            <person name="De Vries R."/>
            <person name="Hainaut M."/>
            <person name="Hatakka A."/>
            <person name="Henrissat B."/>
            <person name="Hilden K."/>
            <person name="Kuo R."/>
            <person name="Labutti K."/>
            <person name="Lipzen A."/>
            <person name="Makela M.R."/>
            <person name="Sandor L."/>
            <person name="Spatafora J.W."/>
            <person name="Grigoriev I.V."/>
            <person name="Hibbett D.S."/>
        </authorList>
    </citation>
    <scope>NUCLEOTIDE SEQUENCE [LARGE SCALE GENOMIC DNA]</scope>
    <source>
        <strain evidence="5 6">3A-2</strain>
    </source>
</reference>
<dbReference type="InterPro" id="IPR027417">
    <property type="entry name" value="P-loop_NTPase"/>
</dbReference>
<feature type="repeat" description="WD" evidence="3">
    <location>
        <begin position="832"/>
        <end position="873"/>
    </location>
</feature>
<dbReference type="InterPro" id="IPR001680">
    <property type="entry name" value="WD40_rpt"/>
</dbReference>
<dbReference type="PANTHER" id="PTHR19848">
    <property type="entry name" value="WD40 REPEAT PROTEIN"/>
    <property type="match status" value="1"/>
</dbReference>
<feature type="repeat" description="WD" evidence="3">
    <location>
        <begin position="876"/>
        <end position="917"/>
    </location>
</feature>
<evidence type="ECO:0000259" key="4">
    <source>
        <dbReference type="Pfam" id="PF24883"/>
    </source>
</evidence>
<dbReference type="PRINTS" id="PR00320">
    <property type="entry name" value="GPROTEINBRPT"/>
</dbReference>
<evidence type="ECO:0000313" key="6">
    <source>
        <dbReference type="Proteomes" id="UP000250043"/>
    </source>
</evidence>
<dbReference type="SUPFAM" id="SSF52540">
    <property type="entry name" value="P-loop containing nucleoside triphosphate hydrolases"/>
    <property type="match status" value="1"/>
</dbReference>
<evidence type="ECO:0000313" key="5">
    <source>
        <dbReference type="EMBL" id="OCH89251.1"/>
    </source>
</evidence>
<dbReference type="PANTHER" id="PTHR19848:SF8">
    <property type="entry name" value="F-BOX AND WD REPEAT DOMAIN CONTAINING 7"/>
    <property type="match status" value="1"/>
</dbReference>
<accession>A0A8E2AQU8</accession>
<proteinExistence type="predicted"/>
<dbReference type="Pfam" id="PF00400">
    <property type="entry name" value="WD40"/>
    <property type="match status" value="3"/>
</dbReference>
<keyword evidence="2" id="KW-0677">Repeat</keyword>
<sequence length="1004" mass="112723">MEITLYYEDFTEKRERTSILSEHEYEYDHERAKVTVMFTSKRLDIQRSSILDRIGKLKGILKTAVDVGGAYGKKFEEQNQENGDMLDLLTGMSEVVQYTFDIDQFATVAQLKTVIDEAEAVMQEATDLIFKHDDGSNPEEILSILRPEDQTKIQELKLKIARFQQKFDRGVTRSAENVEIIKARFENLESKQEEYTYLRKLAPHRTKLDPPRYLEGTREDILATIIEWTNYSDAPNIIWIRGYPGTGKSAIAFALAAELERSHRMGAIFAFDRKYETNPSVLWRHFAFCLAREYPNCRDHVVATLKRNPSVFTNMTATEIFHQFVADPLQQWDASFANIPRGRLPVLVIDALDECGGLDGPSSQARKDVLSHVAEWATLSSCFKLIITSRVEDDIDHTFTNIRHLTLHIGTGVSSESSQDIQRYIEYRFDKIVKANLGLPSNWPAKDVVDSLTSRASGMFIWAATALNYIEDVPGDDRLDDIQGGTLPPGDVHALYRQVLTKSSSKWRPQEHANFVDLVGAIVVTRMSLTAAEFARLLDMKETAVVNICNMLRPVLANGDPIRFSHQSFVDFLLGHTDRSATDPVNDELSCPETFRIDPAVAHRRLTESMFQLMNKSLRFNICDIESSFVRNAVLPRSQVEKAIDRPLSYACRFWGFHVEQTRHGTNLASSNVTVFLREKLLFWLEALGVLGAVNVAAAALTCLGAKLPVLGHTEQAVEEDLNIVKDAIKFVQYFAPAIAKSAPHIYMSCLPFAPRSSTVANLYGPRFGSAMSLQRGKLQNWPVKQTVIRGHNTIVTRVAFSHDGKRIVSSSLDKTIRMWDAETGQTVAGPFNGHTDEVTSVAFSPDGKRVVSGSSDETIRVWDVEIGRTTVAGPFNGHTDCVNFVAFSPDGKRVVSGSDDKTIRIWDVETAQTMAGLFNGQENQIPHAQGPHHPFRSIFTHQSVLDEHGWMKDPAGQLLFWVPSLHRLSLHRPSNVTVCGRNETRLDVSKAVFGYDWGVLGAP</sequence>
<dbReference type="Pfam" id="PF24883">
    <property type="entry name" value="NPHP3_N"/>
    <property type="match status" value="1"/>
</dbReference>
<dbReference type="InterPro" id="IPR036322">
    <property type="entry name" value="WD40_repeat_dom_sf"/>
</dbReference>
<feature type="domain" description="Nephrocystin 3-like N-terminal" evidence="4">
    <location>
        <begin position="219"/>
        <end position="390"/>
    </location>
</feature>
<dbReference type="SUPFAM" id="SSF50978">
    <property type="entry name" value="WD40 repeat-like"/>
    <property type="match status" value="1"/>
</dbReference>
<evidence type="ECO:0000256" key="1">
    <source>
        <dbReference type="ARBA" id="ARBA00022574"/>
    </source>
</evidence>
<protein>
    <recommendedName>
        <fullName evidence="4">Nephrocystin 3-like N-terminal domain-containing protein</fullName>
    </recommendedName>
</protein>
<dbReference type="EMBL" id="KV722431">
    <property type="protein sequence ID" value="OCH89251.1"/>
    <property type="molecule type" value="Genomic_DNA"/>
</dbReference>